<dbReference type="Gene3D" id="3.40.1400.10">
    <property type="entry name" value="Sugar-phosphate isomerase, RpiB/LacA/LacB"/>
    <property type="match status" value="1"/>
</dbReference>
<dbReference type="NCBIfam" id="TIGR01120">
    <property type="entry name" value="rpiB"/>
    <property type="match status" value="1"/>
</dbReference>
<proteinExistence type="inferred from homology"/>
<dbReference type="SUPFAM" id="SSF89623">
    <property type="entry name" value="Ribose/Galactose isomerase RpiB/AlsB"/>
    <property type="match status" value="1"/>
</dbReference>
<dbReference type="NCBIfam" id="NF004051">
    <property type="entry name" value="PRK05571.1"/>
    <property type="match status" value="1"/>
</dbReference>
<dbReference type="NCBIfam" id="TIGR00689">
    <property type="entry name" value="rpiB_lacA_lacB"/>
    <property type="match status" value="1"/>
</dbReference>
<dbReference type="Pfam" id="PF02502">
    <property type="entry name" value="LacAB_rpiB"/>
    <property type="match status" value="1"/>
</dbReference>
<dbReference type="Proteomes" id="UP000228921">
    <property type="component" value="Unassembled WGS sequence"/>
</dbReference>
<organism evidence="3 4">
    <name type="scientific">Candidatus Thermofonsia Clade 1 bacterium</name>
    <dbReference type="NCBI Taxonomy" id="2364210"/>
    <lineage>
        <taxon>Bacteria</taxon>
        <taxon>Bacillati</taxon>
        <taxon>Chloroflexota</taxon>
        <taxon>Candidatus Thermofontia</taxon>
        <taxon>Candidatus Thermofonsia Clade 1</taxon>
    </lineage>
</organism>
<dbReference type="PIRSF" id="PIRSF005384">
    <property type="entry name" value="RpiB_LacA_B"/>
    <property type="match status" value="1"/>
</dbReference>
<dbReference type="InterPro" id="IPR051812">
    <property type="entry name" value="SPI_LacAB/RpiB"/>
</dbReference>
<dbReference type="InterPro" id="IPR004785">
    <property type="entry name" value="RpiB"/>
</dbReference>
<reference evidence="3 4" key="1">
    <citation type="submission" date="2017-11" db="EMBL/GenBank/DDBJ databases">
        <title>Evolution of Phototrophy in the Chloroflexi Phylum Driven by Horizontal Gene Transfer.</title>
        <authorList>
            <person name="Ward L.M."/>
            <person name="Hemp J."/>
            <person name="Shih P.M."/>
            <person name="Mcglynn S.E."/>
            <person name="Fischer W."/>
        </authorList>
    </citation>
    <scope>NUCLEOTIDE SEQUENCE [LARGE SCALE GENOMIC DNA]</scope>
    <source>
        <strain evidence="3">CP2_2F</strain>
    </source>
</reference>
<dbReference type="AlphaFoldDB" id="A0A2M8P1P4"/>
<protein>
    <submittedName>
        <fullName evidence="3">Ribose 5-phosphate isomerase B</fullName>
    </submittedName>
</protein>
<comment type="similarity">
    <text evidence="1">Belongs to the LacAB/RpiB family.</text>
</comment>
<dbReference type="GO" id="GO:0016861">
    <property type="term" value="F:intramolecular oxidoreductase activity, interconverting aldoses and ketoses"/>
    <property type="evidence" value="ECO:0007669"/>
    <property type="project" value="UniProtKB-ARBA"/>
</dbReference>
<name>A0A2M8P1P4_9CHLR</name>
<evidence type="ECO:0000313" key="4">
    <source>
        <dbReference type="Proteomes" id="UP000228921"/>
    </source>
</evidence>
<evidence type="ECO:0000313" key="3">
    <source>
        <dbReference type="EMBL" id="PJF31474.1"/>
    </source>
</evidence>
<comment type="caution">
    <text evidence="3">The sequence shown here is derived from an EMBL/GenBank/DDBJ whole genome shotgun (WGS) entry which is preliminary data.</text>
</comment>
<dbReference type="InterPro" id="IPR003500">
    <property type="entry name" value="RpiB_LacA_LacB"/>
</dbReference>
<dbReference type="PANTHER" id="PTHR43732:SF1">
    <property type="entry name" value="RIBOSE 5-PHOSPHATE ISOMERASE"/>
    <property type="match status" value="1"/>
</dbReference>
<dbReference type="InterPro" id="IPR036569">
    <property type="entry name" value="RpiB_LacA_LacB_sf"/>
</dbReference>
<dbReference type="PANTHER" id="PTHR43732">
    <property type="entry name" value="RIBOSE 5-PHOSPHATE ISOMERASE-RELATED"/>
    <property type="match status" value="1"/>
</dbReference>
<accession>A0A2M8P1P4</accession>
<evidence type="ECO:0000256" key="2">
    <source>
        <dbReference type="ARBA" id="ARBA00023235"/>
    </source>
</evidence>
<keyword evidence="2 3" id="KW-0413">Isomerase</keyword>
<dbReference type="EMBL" id="PGTK01000003">
    <property type="protein sequence ID" value="PJF31474.1"/>
    <property type="molecule type" value="Genomic_DNA"/>
</dbReference>
<gene>
    <name evidence="3" type="primary">rpiB</name>
    <name evidence="3" type="ORF">CUN51_03865</name>
</gene>
<evidence type="ECO:0000256" key="1">
    <source>
        <dbReference type="ARBA" id="ARBA00008754"/>
    </source>
</evidence>
<sequence>MKIAIGCDEAGLPLMDVIREYLRGKPEIEVQDFGVHTTDPVDYPDIAEQVAMAVSKGEADRAILVCGTGIGMCITANKVPNVRAALCHDTYSAERARKSNDAQVITMGARVIGPELAKSILETWLASDFAGGRSAPKVAKMNAVDARYRAAREGETEGGAC</sequence>
<dbReference type="GO" id="GO:0005975">
    <property type="term" value="P:carbohydrate metabolic process"/>
    <property type="evidence" value="ECO:0007669"/>
    <property type="project" value="InterPro"/>
</dbReference>